<dbReference type="InterPro" id="IPR020471">
    <property type="entry name" value="AKR"/>
</dbReference>
<gene>
    <name evidence="2" type="ORF">GA0061101_117113</name>
</gene>
<organism evidence="2 3">
    <name type="scientific">Rhizobium lusitanum</name>
    <dbReference type="NCBI Taxonomy" id="293958"/>
    <lineage>
        <taxon>Bacteria</taxon>
        <taxon>Pseudomonadati</taxon>
        <taxon>Pseudomonadota</taxon>
        <taxon>Alphaproteobacteria</taxon>
        <taxon>Hyphomicrobiales</taxon>
        <taxon>Rhizobiaceae</taxon>
        <taxon>Rhizobium/Agrobacterium group</taxon>
        <taxon>Rhizobium</taxon>
    </lineage>
</organism>
<name>A0A1C3WUF2_9HYPH</name>
<dbReference type="Gene3D" id="3.20.20.100">
    <property type="entry name" value="NADP-dependent oxidoreductase domain"/>
    <property type="match status" value="1"/>
</dbReference>
<dbReference type="CDD" id="cd19152">
    <property type="entry name" value="AKR_AKR15A"/>
    <property type="match status" value="1"/>
</dbReference>
<proteinExistence type="predicted"/>
<dbReference type="Pfam" id="PF00248">
    <property type="entry name" value="Aldo_ket_red"/>
    <property type="match status" value="1"/>
</dbReference>
<dbReference type="InterPro" id="IPR036812">
    <property type="entry name" value="NAD(P)_OxRdtase_dom_sf"/>
</dbReference>
<accession>A0A1C3WUF2</accession>
<evidence type="ECO:0000313" key="3">
    <source>
        <dbReference type="Proteomes" id="UP000199205"/>
    </source>
</evidence>
<dbReference type="PANTHER" id="PTHR42686:SF1">
    <property type="entry name" value="GH17980P-RELATED"/>
    <property type="match status" value="1"/>
</dbReference>
<evidence type="ECO:0000259" key="1">
    <source>
        <dbReference type="Pfam" id="PF00248"/>
    </source>
</evidence>
<protein>
    <submittedName>
        <fullName evidence="2">D-threo-aldose 1-dehydrogenase</fullName>
    </submittedName>
</protein>
<dbReference type="SUPFAM" id="SSF51430">
    <property type="entry name" value="NAD(P)-linked oxidoreductase"/>
    <property type="match status" value="1"/>
</dbReference>
<feature type="domain" description="NADP-dependent oxidoreductase" evidence="1">
    <location>
        <begin position="37"/>
        <end position="332"/>
    </location>
</feature>
<dbReference type="GO" id="GO:0016491">
    <property type="term" value="F:oxidoreductase activity"/>
    <property type="evidence" value="ECO:0007669"/>
    <property type="project" value="InterPro"/>
</dbReference>
<evidence type="ECO:0000313" key="2">
    <source>
        <dbReference type="EMBL" id="SCB43673.1"/>
    </source>
</evidence>
<dbReference type="GO" id="GO:0005829">
    <property type="term" value="C:cytosol"/>
    <property type="evidence" value="ECO:0007669"/>
    <property type="project" value="TreeGrafter"/>
</dbReference>
<dbReference type="EMBL" id="FMAF01000017">
    <property type="protein sequence ID" value="SCB43673.1"/>
    <property type="molecule type" value="Genomic_DNA"/>
</dbReference>
<dbReference type="AlphaFoldDB" id="A0A1C3WUF2"/>
<dbReference type="InterPro" id="IPR023210">
    <property type="entry name" value="NADP_OxRdtase_dom"/>
</dbReference>
<dbReference type="PANTHER" id="PTHR42686">
    <property type="entry name" value="GH17980P-RELATED"/>
    <property type="match status" value="1"/>
</dbReference>
<reference evidence="2 3" key="1">
    <citation type="submission" date="2016-08" db="EMBL/GenBank/DDBJ databases">
        <authorList>
            <person name="Seilhamer J.J."/>
        </authorList>
    </citation>
    <scope>NUCLEOTIDE SEQUENCE [LARGE SCALE GENOMIC DNA]</scope>
    <source>
        <strain evidence="2 3">P1-7</strain>
    </source>
</reference>
<dbReference type="Proteomes" id="UP000199205">
    <property type="component" value="Unassembled WGS sequence"/>
</dbReference>
<sequence length="345" mass="37758">MKIKSKLDFLRFSDGIFMKEKFEKRRLGTTKLEATTLGLGTTAIGGLYSATSEKSAEQTMETAWQLGVRFFDSAPQYGNGMAEQRLGAFLKTKSRNDYVLCTKVGRLLRLPEKPEGEDAYYKGTPPERPVFDFSYDGVMISIEESLKRLGADRIDVLHIHDPDNHYAQAIDGAYKALDRLRSEGTIGAVGAGMNQSEMLAEFARNGNFDCFLLAGRYTLLEQGALADFLPLCVEKNISVVIGGVYNSGLLADPKAGAKFNYQDANQSLIDRALRLEAVCLSHGVPLKVAAIQFPLAHPAVASILTGARSPTEMEENATHFRQPIPAALWQDLKAECLIAAEAPTA</sequence>